<dbReference type="KEGG" id="add:HUW48_21780"/>
<protein>
    <submittedName>
        <fullName evidence="1">Uncharacterized protein</fullName>
    </submittedName>
</protein>
<organism evidence="1 2">
    <name type="scientific">Adhaeribacter radiodurans</name>
    <dbReference type="NCBI Taxonomy" id="2745197"/>
    <lineage>
        <taxon>Bacteria</taxon>
        <taxon>Pseudomonadati</taxon>
        <taxon>Bacteroidota</taxon>
        <taxon>Cytophagia</taxon>
        <taxon>Cytophagales</taxon>
        <taxon>Hymenobacteraceae</taxon>
        <taxon>Adhaeribacter</taxon>
    </lineage>
</organism>
<evidence type="ECO:0000313" key="2">
    <source>
        <dbReference type="Proteomes" id="UP000514509"/>
    </source>
</evidence>
<accession>A0A7L7LDL1</accession>
<evidence type="ECO:0000313" key="1">
    <source>
        <dbReference type="EMBL" id="QMU30489.1"/>
    </source>
</evidence>
<keyword evidence="2" id="KW-1185">Reference proteome</keyword>
<name>A0A7L7LDL1_9BACT</name>
<dbReference type="Proteomes" id="UP000514509">
    <property type="component" value="Chromosome"/>
</dbReference>
<dbReference type="AlphaFoldDB" id="A0A7L7LDL1"/>
<proteinExistence type="predicted"/>
<reference evidence="1 2" key="1">
    <citation type="submission" date="2020-08" db="EMBL/GenBank/DDBJ databases">
        <title>Adhaeribacter dokdonensis sp. nov., isolated from the rhizosphere of Elymus tsukushiensis, a plant native to the Dokdo Islands, Republic of Korea.</title>
        <authorList>
            <person name="Ghim S.Y."/>
        </authorList>
    </citation>
    <scope>NUCLEOTIDE SEQUENCE [LARGE SCALE GENOMIC DNA]</scope>
    <source>
        <strain evidence="1 2">KUDC8001</strain>
    </source>
</reference>
<dbReference type="EMBL" id="CP055153">
    <property type="protein sequence ID" value="QMU30489.1"/>
    <property type="molecule type" value="Genomic_DNA"/>
</dbReference>
<dbReference type="RefSeq" id="WP_182412936.1">
    <property type="nucleotide sequence ID" value="NZ_CP055153.1"/>
</dbReference>
<gene>
    <name evidence="1" type="ORF">HUW48_21780</name>
</gene>
<sequence>MEGNKLTYDEFKAISLKDIPEEQHSQWLSENAIEPTPLLEEGWMVIPKEKQLPGYKNLDDFQDYEHSREIE</sequence>